<proteinExistence type="predicted"/>
<keyword evidence="1" id="KW-0472">Membrane</keyword>
<comment type="caution">
    <text evidence="2">The sequence shown here is derived from an EMBL/GenBank/DDBJ whole genome shotgun (WGS) entry which is preliminary data.</text>
</comment>
<sequence>MNFLEFLVIVTLIFLFIYIPFLGYVGDKEIGICYPYHELRQVKVAEMEILPPGYGWHWSSMAKCIAYIPLDTFQTTLSTGEAIRYWFEPQGLKEYLEEVNIGQLHFGGSYFKDQLQYYARQGISRSFLGVDTMSVISRF</sequence>
<name>A0A1G2BYS7_9BACT</name>
<keyword evidence="1" id="KW-0812">Transmembrane</keyword>
<reference evidence="2 3" key="1">
    <citation type="journal article" date="2016" name="Nat. Commun.">
        <title>Thousands of microbial genomes shed light on interconnected biogeochemical processes in an aquifer system.</title>
        <authorList>
            <person name="Anantharaman K."/>
            <person name="Brown C.T."/>
            <person name="Hug L.A."/>
            <person name="Sharon I."/>
            <person name="Castelle C.J."/>
            <person name="Probst A.J."/>
            <person name="Thomas B.C."/>
            <person name="Singh A."/>
            <person name="Wilkins M.J."/>
            <person name="Karaoz U."/>
            <person name="Brodie E.L."/>
            <person name="Williams K.H."/>
            <person name="Hubbard S.S."/>
            <person name="Banfield J.F."/>
        </authorList>
    </citation>
    <scope>NUCLEOTIDE SEQUENCE [LARGE SCALE GENOMIC DNA]</scope>
</reference>
<accession>A0A1G2BYS7</accession>
<dbReference type="AlphaFoldDB" id="A0A1G2BYS7"/>
<evidence type="ECO:0000256" key="1">
    <source>
        <dbReference type="SAM" id="Phobius"/>
    </source>
</evidence>
<protein>
    <submittedName>
        <fullName evidence="2">Uncharacterized protein</fullName>
    </submittedName>
</protein>
<dbReference type="Proteomes" id="UP000177626">
    <property type="component" value="Unassembled WGS sequence"/>
</dbReference>
<evidence type="ECO:0000313" key="3">
    <source>
        <dbReference type="Proteomes" id="UP000177626"/>
    </source>
</evidence>
<evidence type="ECO:0000313" key="2">
    <source>
        <dbReference type="EMBL" id="OGY94041.1"/>
    </source>
</evidence>
<dbReference type="EMBL" id="MHKQ01000013">
    <property type="protein sequence ID" value="OGY94041.1"/>
    <property type="molecule type" value="Genomic_DNA"/>
</dbReference>
<organism evidence="2 3">
    <name type="scientific">Candidatus Komeilibacteria bacterium RIFOXYC1_FULL_37_11</name>
    <dbReference type="NCBI Taxonomy" id="1798555"/>
    <lineage>
        <taxon>Bacteria</taxon>
        <taxon>Candidatus Komeiliibacteriota</taxon>
    </lineage>
</organism>
<gene>
    <name evidence="2" type="ORF">A2406_00200</name>
</gene>
<keyword evidence="1" id="KW-1133">Transmembrane helix</keyword>
<feature type="transmembrane region" description="Helical" evidence="1">
    <location>
        <begin position="6"/>
        <end position="25"/>
    </location>
</feature>